<reference evidence="7" key="1">
    <citation type="submission" date="2018-04" db="EMBL/GenBank/DDBJ databases">
        <title>Draft genome sequence of the Candidatus Spirobacillus cienkowskii, a pathogen of freshwater Daphnia species, reconstructed from hemolymph metagenomic reads.</title>
        <authorList>
            <person name="Bresciani L."/>
            <person name="Lemos L.N."/>
            <person name="Wale N."/>
            <person name="Lin J.Y."/>
            <person name="Fernandes G.R."/>
            <person name="Duffy M.A."/>
            <person name="Rodrigues J.M."/>
        </authorList>
    </citation>
    <scope>NUCLEOTIDE SEQUENCE [LARGE SCALE GENOMIC DNA]</scope>
    <source>
        <strain evidence="7">Binning01</strain>
    </source>
</reference>
<dbReference type="RefSeq" id="WP_338637685.1">
    <property type="nucleotide sequence ID" value="NZ_CP146516.1"/>
</dbReference>
<dbReference type="InterPro" id="IPR022890">
    <property type="entry name" value="Fd--NADP_Rdtase_type_2"/>
</dbReference>
<dbReference type="HAMAP" id="MF_01685">
    <property type="entry name" value="FENR2"/>
    <property type="match status" value="1"/>
</dbReference>
<dbReference type="PRINTS" id="PR00469">
    <property type="entry name" value="PNDRDTASEII"/>
</dbReference>
<keyword evidence="4 5" id="KW-0560">Oxidoreductase</keyword>
<comment type="subunit">
    <text evidence="5">Homodimer.</text>
</comment>
<comment type="caution">
    <text evidence="5">Lacks conserved residue(s) required for the propagation of feature annotation.</text>
</comment>
<gene>
    <name evidence="7" type="ORF">DCC88_08250</name>
</gene>
<accession>A0A369KVQ8</accession>
<dbReference type="EMBL" id="QOVW01000074">
    <property type="protein sequence ID" value="RDB35823.1"/>
    <property type="molecule type" value="Genomic_DNA"/>
</dbReference>
<dbReference type="GO" id="GO:0050661">
    <property type="term" value="F:NADP binding"/>
    <property type="evidence" value="ECO:0007669"/>
    <property type="project" value="UniProtKB-UniRule"/>
</dbReference>
<evidence type="ECO:0000313" key="7">
    <source>
        <dbReference type="EMBL" id="RDB35823.1"/>
    </source>
</evidence>
<dbReference type="Pfam" id="PF07992">
    <property type="entry name" value="Pyr_redox_2"/>
    <property type="match status" value="1"/>
</dbReference>
<feature type="binding site" evidence="5">
    <location>
        <position position="286"/>
    </location>
    <ligand>
        <name>FAD</name>
        <dbReference type="ChEBI" id="CHEBI:57692"/>
    </ligand>
</feature>
<dbReference type="EC" id="1.18.1.2" evidence="5"/>
<proteinExistence type="inferred from homology"/>
<dbReference type="Proteomes" id="UP000253934">
    <property type="component" value="Unassembled WGS sequence"/>
</dbReference>
<keyword evidence="2 5" id="KW-0274">FAD</keyword>
<comment type="catalytic activity">
    <reaction evidence="5">
        <text>2 reduced [2Fe-2S]-[ferredoxin] + NADP(+) + H(+) = 2 oxidized [2Fe-2S]-[ferredoxin] + NADPH</text>
        <dbReference type="Rhea" id="RHEA:20125"/>
        <dbReference type="Rhea" id="RHEA-COMP:10000"/>
        <dbReference type="Rhea" id="RHEA-COMP:10001"/>
        <dbReference type="ChEBI" id="CHEBI:15378"/>
        <dbReference type="ChEBI" id="CHEBI:33737"/>
        <dbReference type="ChEBI" id="CHEBI:33738"/>
        <dbReference type="ChEBI" id="CHEBI:57783"/>
        <dbReference type="ChEBI" id="CHEBI:58349"/>
        <dbReference type="EC" id="1.18.1.2"/>
    </reaction>
</comment>
<dbReference type="SUPFAM" id="SSF51905">
    <property type="entry name" value="FAD/NAD(P)-binding domain"/>
    <property type="match status" value="1"/>
</dbReference>
<feature type="binding site" evidence="5">
    <location>
        <position position="90"/>
    </location>
    <ligand>
        <name>FAD</name>
        <dbReference type="ChEBI" id="CHEBI:57692"/>
    </ligand>
</feature>
<dbReference type="PANTHER" id="PTHR48105">
    <property type="entry name" value="THIOREDOXIN REDUCTASE 1-RELATED-RELATED"/>
    <property type="match status" value="1"/>
</dbReference>
<evidence type="ECO:0000256" key="1">
    <source>
        <dbReference type="ARBA" id="ARBA00022630"/>
    </source>
</evidence>
<evidence type="ECO:0000256" key="2">
    <source>
        <dbReference type="ARBA" id="ARBA00022827"/>
    </source>
</evidence>
<comment type="cofactor">
    <cofactor evidence="5">
        <name>FAD</name>
        <dbReference type="ChEBI" id="CHEBI:57692"/>
    </cofactor>
    <text evidence="5">Binds 1 FAD per subunit.</text>
</comment>
<feature type="binding site" evidence="5">
    <location>
        <position position="327"/>
    </location>
    <ligand>
        <name>FAD</name>
        <dbReference type="ChEBI" id="CHEBI:57692"/>
    </ligand>
</feature>
<dbReference type="GO" id="GO:0050660">
    <property type="term" value="F:flavin adenine dinucleotide binding"/>
    <property type="evidence" value="ECO:0007669"/>
    <property type="project" value="UniProtKB-UniRule"/>
</dbReference>
<evidence type="ECO:0000256" key="4">
    <source>
        <dbReference type="ARBA" id="ARBA00023002"/>
    </source>
</evidence>
<evidence type="ECO:0000256" key="5">
    <source>
        <dbReference type="HAMAP-Rule" id="MF_01685"/>
    </source>
</evidence>
<feature type="binding site" evidence="5">
    <location>
        <position position="18"/>
    </location>
    <ligand>
        <name>FAD</name>
        <dbReference type="ChEBI" id="CHEBI:57692"/>
    </ligand>
</feature>
<comment type="similarity">
    <text evidence="5">Belongs to the ferredoxin--NADP reductase type 2 family.</text>
</comment>
<dbReference type="GO" id="GO:0004324">
    <property type="term" value="F:ferredoxin-NADP+ reductase activity"/>
    <property type="evidence" value="ECO:0007669"/>
    <property type="project" value="UniProtKB-UniRule"/>
</dbReference>
<evidence type="ECO:0000313" key="8">
    <source>
        <dbReference type="Proteomes" id="UP000253934"/>
    </source>
</evidence>
<sequence length="342" mass="37793">MLQEKKIFDITILGGGPTGLFAAFYAGMRNASCKIIDSMPALGGRLTAVYPEKYIYDVAGFPKILAKDLIDNLILQIKPYNSEICLNQNAQILKRNTQEDIWEIHTESEIHYTKTIIIAAGVGSYTPKKHTAKGALDFEGKGISYAVLEKELFRNRRVIIAGGGDSALDWANELVHLAQSVTLIHRSSAFRAHDDSILKLQKTSARIILNTEIVGFFGNNRLKQVCIKNIDNDHEEILEADDAIVMFGFHSSLGKIKDWGVELLGNGIQVNEKMETNLPGVFAAGDIAKYSAKLDLIVSGFSEAAIAVAFAKVFMNPKEKAQPLHSTTIMEIKQRKEKRAAQ</sequence>
<dbReference type="InterPro" id="IPR050097">
    <property type="entry name" value="Ferredoxin-NADP_redctase_2"/>
</dbReference>
<keyword evidence="8" id="KW-1185">Reference proteome</keyword>
<dbReference type="InterPro" id="IPR023753">
    <property type="entry name" value="FAD/NAD-binding_dom"/>
</dbReference>
<protein>
    <recommendedName>
        <fullName evidence="5">Ferredoxin--NADP reductase</fullName>
        <shortName evidence="5">FNR</shortName>
        <shortName evidence="5">Fd-NADP(+) reductase</shortName>
        <ecNumber evidence="5">1.18.1.2</ecNumber>
    </recommendedName>
</protein>
<organism evidence="7 8">
    <name type="scientific">Spirobacillus cienkowskii</name>
    <dbReference type="NCBI Taxonomy" id="495820"/>
    <lineage>
        <taxon>Bacteria</taxon>
        <taxon>Pseudomonadati</taxon>
        <taxon>Bdellovibrionota</taxon>
        <taxon>Oligoflexia</taxon>
        <taxon>Silvanigrellales</taxon>
        <taxon>Spirobacillus</taxon>
    </lineage>
</organism>
<comment type="caution">
    <text evidence="7">The sequence shown here is derived from an EMBL/GenBank/DDBJ whole genome shotgun (WGS) entry which is preliminary data.</text>
</comment>
<feature type="binding site" evidence="5">
    <location>
        <position position="50"/>
    </location>
    <ligand>
        <name>FAD</name>
        <dbReference type="ChEBI" id="CHEBI:57692"/>
    </ligand>
</feature>
<feature type="domain" description="FAD/NAD(P)-binding" evidence="6">
    <location>
        <begin position="8"/>
        <end position="291"/>
    </location>
</feature>
<keyword evidence="1 5" id="KW-0285">Flavoprotein</keyword>
<dbReference type="Gene3D" id="3.50.50.60">
    <property type="entry name" value="FAD/NAD(P)-binding domain"/>
    <property type="match status" value="2"/>
</dbReference>
<dbReference type="InterPro" id="IPR036188">
    <property type="entry name" value="FAD/NAD-bd_sf"/>
</dbReference>
<name>A0A369KVQ8_9BACT</name>
<evidence type="ECO:0000259" key="6">
    <source>
        <dbReference type="Pfam" id="PF07992"/>
    </source>
</evidence>
<feature type="binding site" evidence="5">
    <location>
        <position position="37"/>
    </location>
    <ligand>
        <name>FAD</name>
        <dbReference type="ChEBI" id="CHEBI:57692"/>
    </ligand>
</feature>
<dbReference type="AlphaFoldDB" id="A0A369KVQ8"/>
<evidence type="ECO:0000256" key="3">
    <source>
        <dbReference type="ARBA" id="ARBA00022857"/>
    </source>
</evidence>
<dbReference type="PRINTS" id="PR00368">
    <property type="entry name" value="FADPNR"/>
</dbReference>
<keyword evidence="3 5" id="KW-0521">NADP</keyword>